<dbReference type="InterPro" id="IPR043519">
    <property type="entry name" value="NT_sf"/>
</dbReference>
<dbReference type="Pfam" id="PF18576">
    <property type="entry name" value="HTH_52"/>
    <property type="match status" value="1"/>
</dbReference>
<evidence type="ECO:0000313" key="5">
    <source>
        <dbReference type="Proteomes" id="UP001223586"/>
    </source>
</evidence>
<protein>
    <recommendedName>
        <fullName evidence="6">Nucleotidyltransferase-like domain-containing protein</fullName>
    </recommendedName>
</protein>
<gene>
    <name evidence="4" type="ORF">J2S08_001556</name>
</gene>
<dbReference type="Pfam" id="PF22339">
    <property type="entry name" value="YgxA-like_sub_bind"/>
    <property type="match status" value="1"/>
</dbReference>
<sequence length="291" mass="34174">MDDVLRPLYQERASYPHTIGILKIDQKPPLSTVAECFDTVLLTIVKEAEQALLIKHYQYEEQLAALHIVTEKQLNEWILLGSNRKVIEWINTGIIVYDRNDYVHDLKRKLQDGDFSGRQIRMGLEFAKLVKRYMEGKVFFSKKQYLDAYHEAVHALHHLARLAVFQKGLFPEITVWNQLRELEPEIYQLYKELLTSNESVEQKLKLLFLASEFLMHSQTKTGSSHLLNVLSQRECWSIAEMNEHPELQYYGVDLNMLISYLVEKKELEVVKAETKGKQLYHRFYRISSTTP</sequence>
<accession>A0ABT9WR89</accession>
<dbReference type="Proteomes" id="UP001223586">
    <property type="component" value="Unassembled WGS sequence"/>
</dbReference>
<proteinExistence type="predicted"/>
<dbReference type="RefSeq" id="WP_307228263.1">
    <property type="nucleotide sequence ID" value="NZ_JAUSTT010000007.1"/>
</dbReference>
<organism evidence="4 5">
    <name type="scientific">Bacillus chungangensis</name>
    <dbReference type="NCBI Taxonomy" id="587633"/>
    <lineage>
        <taxon>Bacteria</taxon>
        <taxon>Bacillati</taxon>
        <taxon>Bacillota</taxon>
        <taxon>Bacilli</taxon>
        <taxon>Bacillales</taxon>
        <taxon>Bacillaceae</taxon>
        <taxon>Bacillus</taxon>
    </lineage>
</organism>
<evidence type="ECO:0000259" key="3">
    <source>
        <dbReference type="Pfam" id="PF22339"/>
    </source>
</evidence>
<reference evidence="4 5" key="1">
    <citation type="submission" date="2023-07" db="EMBL/GenBank/DDBJ databases">
        <title>Genomic Encyclopedia of Type Strains, Phase IV (KMG-IV): sequencing the most valuable type-strain genomes for metagenomic binning, comparative biology and taxonomic classification.</title>
        <authorList>
            <person name="Goeker M."/>
        </authorList>
    </citation>
    <scope>NUCLEOTIDE SEQUENCE [LARGE SCALE GENOMIC DNA]</scope>
    <source>
        <strain evidence="4 5">DSM 23837</strain>
    </source>
</reference>
<dbReference type="EMBL" id="JAUSTT010000007">
    <property type="protein sequence ID" value="MDQ0175722.1"/>
    <property type="molecule type" value="Genomic_DNA"/>
</dbReference>
<evidence type="ECO:0008006" key="6">
    <source>
        <dbReference type="Google" id="ProtNLM"/>
    </source>
</evidence>
<dbReference type="Gene3D" id="1.20.120.330">
    <property type="entry name" value="Nucleotidyltransferases domain 2"/>
    <property type="match status" value="1"/>
</dbReference>
<feature type="domain" description="Nucleotidyltransferase-like" evidence="1">
    <location>
        <begin position="1"/>
        <end position="112"/>
    </location>
</feature>
<feature type="domain" description="YgxA-like substrate binding" evidence="3">
    <location>
        <begin position="119"/>
        <end position="217"/>
    </location>
</feature>
<dbReference type="InterPro" id="IPR036388">
    <property type="entry name" value="WH-like_DNA-bd_sf"/>
</dbReference>
<dbReference type="Pfam" id="PF14540">
    <property type="entry name" value="NTF-like"/>
    <property type="match status" value="1"/>
</dbReference>
<feature type="domain" description="YgxA-like helix-turn-helix" evidence="2">
    <location>
        <begin position="224"/>
        <end position="286"/>
    </location>
</feature>
<comment type="caution">
    <text evidence="4">The sequence shown here is derived from an EMBL/GenBank/DDBJ whole genome shotgun (WGS) entry which is preliminary data.</text>
</comment>
<keyword evidence="5" id="KW-1185">Reference proteome</keyword>
<evidence type="ECO:0000259" key="1">
    <source>
        <dbReference type="Pfam" id="PF14540"/>
    </source>
</evidence>
<dbReference type="InterPro" id="IPR054515">
    <property type="entry name" value="YgxA-like_substrate-bd"/>
</dbReference>
<dbReference type="Gene3D" id="1.10.10.10">
    <property type="entry name" value="Winged helix-like DNA-binding domain superfamily/Winged helix DNA-binding domain"/>
    <property type="match status" value="1"/>
</dbReference>
<dbReference type="InterPro" id="IPR029348">
    <property type="entry name" value="NTF-like"/>
</dbReference>
<evidence type="ECO:0000259" key="2">
    <source>
        <dbReference type="Pfam" id="PF18576"/>
    </source>
</evidence>
<dbReference type="Gene3D" id="3.30.460.10">
    <property type="entry name" value="Beta Polymerase, domain 2"/>
    <property type="match status" value="1"/>
</dbReference>
<dbReference type="InterPro" id="IPR041143">
    <property type="entry name" value="YgxA_HTH"/>
</dbReference>
<name>A0ABT9WR89_9BACI</name>
<evidence type="ECO:0000313" key="4">
    <source>
        <dbReference type="EMBL" id="MDQ0175722.1"/>
    </source>
</evidence>